<dbReference type="SUPFAM" id="SSF46785">
    <property type="entry name" value="Winged helix' DNA-binding domain"/>
    <property type="match status" value="1"/>
</dbReference>
<evidence type="ECO:0000313" key="6">
    <source>
        <dbReference type="EMBL" id="SEB12174.1"/>
    </source>
</evidence>
<dbReference type="Gene3D" id="1.10.10.10">
    <property type="entry name" value="Winged helix-like DNA-binding domain superfamily/Winged helix DNA-binding domain"/>
    <property type="match status" value="1"/>
</dbReference>
<dbReference type="SUPFAM" id="SSF53850">
    <property type="entry name" value="Periplasmic binding protein-like II"/>
    <property type="match status" value="1"/>
</dbReference>
<dbReference type="Pfam" id="PF00126">
    <property type="entry name" value="HTH_1"/>
    <property type="match status" value="1"/>
</dbReference>
<dbReference type="InterPro" id="IPR005119">
    <property type="entry name" value="LysR_subst-bd"/>
</dbReference>
<sequence length="301" mass="33603">MLSLSHLVFLEVAANLSFSKAAKALYISQPAISRHIHMLEGQYNCALFERKGNSIQLTVIGDTIYKYLQEAREIQRKIEFEVSTLKQEAEAAGNLKLGASTTVSLYIIPGILSAFHQMMPKINIQVVNRNTENIITALLNKQIDVGIVEVENKINLVNYDYFTSDKVIAVCAAKSHLAKAGCLTLTELLKTNVALREVGSGTLSALTRELKKHDISISDLHAKVRLGGTEALKNFILADLSLGFLPQKAVTKELRNGDLVEVHIEGLEISRDFFFLTRLGENFDLIKKFIRFSQRFIQPDI</sequence>
<evidence type="ECO:0000313" key="7">
    <source>
        <dbReference type="Proteomes" id="UP000198850"/>
    </source>
</evidence>
<dbReference type="InterPro" id="IPR036388">
    <property type="entry name" value="WH-like_DNA-bd_sf"/>
</dbReference>
<name>A0A1H4GRL4_9SPHI</name>
<gene>
    <name evidence="6" type="ORF">SAMN05443550_11146</name>
</gene>
<accession>A0A1H4GRL4</accession>
<dbReference type="PANTHER" id="PTHR30126">
    <property type="entry name" value="HTH-TYPE TRANSCRIPTIONAL REGULATOR"/>
    <property type="match status" value="1"/>
</dbReference>
<dbReference type="STRING" id="425514.SAMN05443550_11146"/>
<evidence type="ECO:0000259" key="5">
    <source>
        <dbReference type="PROSITE" id="PS50931"/>
    </source>
</evidence>
<dbReference type="AlphaFoldDB" id="A0A1H4GRL4"/>
<proteinExistence type="inferred from homology"/>
<dbReference type="PRINTS" id="PR00039">
    <property type="entry name" value="HTHLYSR"/>
</dbReference>
<dbReference type="InterPro" id="IPR000847">
    <property type="entry name" value="LysR_HTH_N"/>
</dbReference>
<comment type="similarity">
    <text evidence="1">Belongs to the LysR transcriptional regulatory family.</text>
</comment>
<dbReference type="RefSeq" id="WP_090559236.1">
    <property type="nucleotide sequence ID" value="NZ_FNRA01000011.1"/>
</dbReference>
<evidence type="ECO:0000256" key="2">
    <source>
        <dbReference type="ARBA" id="ARBA00023015"/>
    </source>
</evidence>
<keyword evidence="7" id="KW-1185">Reference proteome</keyword>
<reference evidence="6 7" key="1">
    <citation type="submission" date="2016-10" db="EMBL/GenBank/DDBJ databases">
        <authorList>
            <person name="de Groot N.N."/>
        </authorList>
    </citation>
    <scope>NUCLEOTIDE SEQUENCE [LARGE SCALE GENOMIC DNA]</scope>
    <source>
        <strain evidence="6 7">DSM 19033</strain>
    </source>
</reference>
<dbReference type="Proteomes" id="UP000198850">
    <property type="component" value="Unassembled WGS sequence"/>
</dbReference>
<evidence type="ECO:0000256" key="1">
    <source>
        <dbReference type="ARBA" id="ARBA00009437"/>
    </source>
</evidence>
<dbReference type="EMBL" id="FNRA01000011">
    <property type="protein sequence ID" value="SEB12174.1"/>
    <property type="molecule type" value="Genomic_DNA"/>
</dbReference>
<feature type="domain" description="HTH lysR-type" evidence="5">
    <location>
        <begin position="1"/>
        <end position="58"/>
    </location>
</feature>
<evidence type="ECO:0000256" key="3">
    <source>
        <dbReference type="ARBA" id="ARBA00023125"/>
    </source>
</evidence>
<dbReference type="InterPro" id="IPR036390">
    <property type="entry name" value="WH_DNA-bd_sf"/>
</dbReference>
<protein>
    <submittedName>
        <fullName evidence="6">DNA-binding transcriptional regulator, LysR family</fullName>
    </submittedName>
</protein>
<dbReference type="Gene3D" id="3.40.190.10">
    <property type="entry name" value="Periplasmic binding protein-like II"/>
    <property type="match status" value="2"/>
</dbReference>
<dbReference type="GO" id="GO:0000976">
    <property type="term" value="F:transcription cis-regulatory region binding"/>
    <property type="evidence" value="ECO:0007669"/>
    <property type="project" value="TreeGrafter"/>
</dbReference>
<dbReference type="PANTHER" id="PTHR30126:SF39">
    <property type="entry name" value="HTH-TYPE TRANSCRIPTIONAL REGULATOR CYSL"/>
    <property type="match status" value="1"/>
</dbReference>
<dbReference type="GO" id="GO:0003700">
    <property type="term" value="F:DNA-binding transcription factor activity"/>
    <property type="evidence" value="ECO:0007669"/>
    <property type="project" value="InterPro"/>
</dbReference>
<dbReference type="PROSITE" id="PS50931">
    <property type="entry name" value="HTH_LYSR"/>
    <property type="match status" value="1"/>
</dbReference>
<organism evidence="6 7">
    <name type="scientific">Pedobacter hartonius</name>
    <dbReference type="NCBI Taxonomy" id="425514"/>
    <lineage>
        <taxon>Bacteria</taxon>
        <taxon>Pseudomonadati</taxon>
        <taxon>Bacteroidota</taxon>
        <taxon>Sphingobacteriia</taxon>
        <taxon>Sphingobacteriales</taxon>
        <taxon>Sphingobacteriaceae</taxon>
        <taxon>Pedobacter</taxon>
    </lineage>
</organism>
<keyword evidence="2" id="KW-0805">Transcription regulation</keyword>
<keyword evidence="4" id="KW-0804">Transcription</keyword>
<evidence type="ECO:0000256" key="4">
    <source>
        <dbReference type="ARBA" id="ARBA00023163"/>
    </source>
</evidence>
<keyword evidence="3 6" id="KW-0238">DNA-binding</keyword>
<dbReference type="OrthoDB" id="9785745at2"/>
<dbReference type="Pfam" id="PF03466">
    <property type="entry name" value="LysR_substrate"/>
    <property type="match status" value="1"/>
</dbReference>